<accession>A0A7Y9UVQ3</accession>
<dbReference type="PANTHER" id="PTHR30157:SF0">
    <property type="entry name" value="NADPH-DEPENDENT FERRIC-CHELATE REDUCTASE"/>
    <property type="match status" value="1"/>
</dbReference>
<sequence>MSTPQRPARPARPLVELVVESTEWLSPHLVRVVAGGSGFAQLTDNGSTDHYVKIQFEDVTRTYTLRWVDAAAQRLAIDFVVHGDQGLAGRGRHRRKQATYSASPARAARGHRTRRSTGTCLPGTPRRCPRSAPPSRPCPRMLAASRTWS</sequence>
<dbReference type="InterPro" id="IPR013113">
    <property type="entry name" value="SIP_FAD-bd"/>
</dbReference>
<dbReference type="Gene3D" id="2.40.30.10">
    <property type="entry name" value="Translation factors"/>
    <property type="match status" value="1"/>
</dbReference>
<dbReference type="InterPro" id="IPR039374">
    <property type="entry name" value="SIP_fam"/>
</dbReference>
<evidence type="ECO:0000256" key="1">
    <source>
        <dbReference type="SAM" id="MobiDB-lite"/>
    </source>
</evidence>
<dbReference type="RefSeq" id="WP_246279936.1">
    <property type="nucleotide sequence ID" value="NZ_JACCAA010000001.1"/>
</dbReference>
<feature type="region of interest" description="Disordered" evidence="1">
    <location>
        <begin position="88"/>
        <end position="149"/>
    </location>
</feature>
<reference evidence="3 4" key="1">
    <citation type="submission" date="2020-07" db="EMBL/GenBank/DDBJ databases">
        <title>Sequencing the genomes of 1000 actinobacteria strains.</title>
        <authorList>
            <person name="Klenk H.-P."/>
        </authorList>
    </citation>
    <scope>NUCLEOTIDE SEQUENCE [LARGE SCALE GENOMIC DNA]</scope>
    <source>
        <strain evidence="3 4">DSM 23819</strain>
    </source>
</reference>
<dbReference type="PANTHER" id="PTHR30157">
    <property type="entry name" value="FERRIC REDUCTASE, NADPH-DEPENDENT"/>
    <property type="match status" value="1"/>
</dbReference>
<comment type="caution">
    <text evidence="3">The sequence shown here is derived from an EMBL/GenBank/DDBJ whole genome shotgun (WGS) entry which is preliminary data.</text>
</comment>
<proteinExistence type="predicted"/>
<evidence type="ECO:0000313" key="3">
    <source>
        <dbReference type="EMBL" id="NYG58395.1"/>
    </source>
</evidence>
<organism evidence="3 4">
    <name type="scientific">Nocardioides daedukensis</name>
    <dbReference type="NCBI Taxonomy" id="634462"/>
    <lineage>
        <taxon>Bacteria</taxon>
        <taxon>Bacillati</taxon>
        <taxon>Actinomycetota</taxon>
        <taxon>Actinomycetes</taxon>
        <taxon>Propionibacteriales</taxon>
        <taxon>Nocardioidaceae</taxon>
        <taxon>Nocardioides</taxon>
    </lineage>
</organism>
<dbReference type="Pfam" id="PF08021">
    <property type="entry name" value="FAD_binding_9"/>
    <property type="match status" value="1"/>
</dbReference>
<evidence type="ECO:0000259" key="2">
    <source>
        <dbReference type="Pfam" id="PF08021"/>
    </source>
</evidence>
<dbReference type="Proteomes" id="UP000540656">
    <property type="component" value="Unassembled WGS sequence"/>
</dbReference>
<dbReference type="EMBL" id="JACCAA010000001">
    <property type="protein sequence ID" value="NYG58395.1"/>
    <property type="molecule type" value="Genomic_DNA"/>
</dbReference>
<feature type="domain" description="Siderophore-interacting FAD-binding" evidence="2">
    <location>
        <begin position="59"/>
        <end position="90"/>
    </location>
</feature>
<evidence type="ECO:0000313" key="4">
    <source>
        <dbReference type="Proteomes" id="UP000540656"/>
    </source>
</evidence>
<keyword evidence="4" id="KW-1185">Reference proteome</keyword>
<protein>
    <recommendedName>
        <fullName evidence="2">Siderophore-interacting FAD-binding domain-containing protein</fullName>
    </recommendedName>
</protein>
<dbReference type="AlphaFoldDB" id="A0A7Y9UVQ3"/>
<gene>
    <name evidence="3" type="ORF">BJ980_001318</name>
</gene>
<name>A0A7Y9UVQ3_9ACTN</name>